<evidence type="ECO:0000313" key="2">
    <source>
        <dbReference type="EMBL" id="CAK0867755.1"/>
    </source>
</evidence>
<keyword evidence="3" id="KW-1185">Reference proteome</keyword>
<reference evidence="2" key="1">
    <citation type="submission" date="2023-10" db="EMBL/GenBank/DDBJ databases">
        <authorList>
            <person name="Chen Y."/>
            <person name="Shah S."/>
            <person name="Dougan E. K."/>
            <person name="Thang M."/>
            <person name="Chan C."/>
        </authorList>
    </citation>
    <scope>NUCLEOTIDE SEQUENCE [LARGE SCALE GENOMIC DNA]</scope>
</reference>
<comment type="caution">
    <text evidence="2">The sequence shown here is derived from an EMBL/GenBank/DDBJ whole genome shotgun (WGS) entry which is preliminary data.</text>
</comment>
<evidence type="ECO:0000256" key="1">
    <source>
        <dbReference type="SAM" id="MobiDB-lite"/>
    </source>
</evidence>
<dbReference type="Proteomes" id="UP001189429">
    <property type="component" value="Unassembled WGS sequence"/>
</dbReference>
<dbReference type="EMBL" id="CAUYUJ010016680">
    <property type="protein sequence ID" value="CAK0867755.1"/>
    <property type="molecule type" value="Genomic_DNA"/>
</dbReference>
<feature type="compositionally biased region" description="Basic and acidic residues" evidence="1">
    <location>
        <begin position="211"/>
        <end position="229"/>
    </location>
</feature>
<sequence>MRKKAAQVRIDVIGRERTRRLLQMCLLAFQEEAVESRAERLLEELRSQQDDQLLVLNAQLSQCLGDDEKAKELIAEQVRRLEDAKKKAIELEKQVKLTAREMREWKAKSEDFEKELNRTRDLLAEAIARAERAEADAEAMRKQAAMERAEKERTLQELAATQEQLRKTEEMVRKKQKKIEYLQSQLAELGADSDSDAPPDEREPAFFLNKDGAKEPRPRTKKERVNMAKREAETARFELRLGIASMIDKDLGNAETINRLKEQLEVSQREVQEVRWANKVQRAPAVHLRSDPPWAHLVPRGLRARRGGRRARMDAALLRDGLRECGRRAAVGSPKARTAPARFARTRARAHDLVDAARGHRKQATDLNLSMRGVLGIVLSAD</sequence>
<proteinExistence type="predicted"/>
<organism evidence="2 3">
    <name type="scientific">Prorocentrum cordatum</name>
    <dbReference type="NCBI Taxonomy" id="2364126"/>
    <lineage>
        <taxon>Eukaryota</taxon>
        <taxon>Sar</taxon>
        <taxon>Alveolata</taxon>
        <taxon>Dinophyceae</taxon>
        <taxon>Prorocentrales</taxon>
        <taxon>Prorocentraceae</taxon>
        <taxon>Prorocentrum</taxon>
    </lineage>
</organism>
<protein>
    <submittedName>
        <fullName evidence="2">Uncharacterized protein</fullName>
    </submittedName>
</protein>
<gene>
    <name evidence="2" type="ORF">PCOR1329_LOCUS54615</name>
</gene>
<feature type="region of interest" description="Disordered" evidence="1">
    <location>
        <begin position="190"/>
        <end position="229"/>
    </location>
</feature>
<evidence type="ECO:0000313" key="3">
    <source>
        <dbReference type="Proteomes" id="UP001189429"/>
    </source>
</evidence>
<accession>A0ABN9V7C1</accession>
<name>A0ABN9V7C1_9DINO</name>